<proteinExistence type="predicted"/>
<dbReference type="Gene3D" id="1.10.10.10">
    <property type="entry name" value="Winged helix-like DNA-binding domain superfamily/Winged helix DNA-binding domain"/>
    <property type="match status" value="1"/>
</dbReference>
<accession>A0A0F9B5D1</accession>
<organism evidence="1">
    <name type="scientific">marine sediment metagenome</name>
    <dbReference type="NCBI Taxonomy" id="412755"/>
    <lineage>
        <taxon>unclassified sequences</taxon>
        <taxon>metagenomes</taxon>
        <taxon>ecological metagenomes</taxon>
    </lineage>
</organism>
<reference evidence="1" key="1">
    <citation type="journal article" date="2015" name="Nature">
        <title>Complex archaea that bridge the gap between prokaryotes and eukaryotes.</title>
        <authorList>
            <person name="Spang A."/>
            <person name="Saw J.H."/>
            <person name="Jorgensen S.L."/>
            <person name="Zaremba-Niedzwiedzka K."/>
            <person name="Martijn J."/>
            <person name="Lind A.E."/>
            <person name="van Eijk R."/>
            <person name="Schleper C."/>
            <person name="Guy L."/>
            <person name="Ettema T.J."/>
        </authorList>
    </citation>
    <scope>NUCLEOTIDE SEQUENCE</scope>
</reference>
<gene>
    <name evidence="1" type="ORF">LCGC14_2829990</name>
</gene>
<dbReference type="InterPro" id="IPR036388">
    <property type="entry name" value="WH-like_DNA-bd_sf"/>
</dbReference>
<protein>
    <recommendedName>
        <fullName evidence="2">Helix-turn-helix domain-containing protein</fullName>
    </recommendedName>
</protein>
<dbReference type="EMBL" id="LAZR01053867">
    <property type="protein sequence ID" value="KKK79786.1"/>
    <property type="molecule type" value="Genomic_DNA"/>
</dbReference>
<comment type="caution">
    <text evidence="1">The sequence shown here is derived from an EMBL/GenBank/DDBJ whole genome shotgun (WGS) entry which is preliminary data.</text>
</comment>
<dbReference type="AlphaFoldDB" id="A0A0F9B5D1"/>
<sequence length="64" mass="7360">MAEQLLTIDTISKRPGISRRTFYRIRARLIAKGLQEVCIGQIRRYREASLDRIIQRLAETGGSL</sequence>
<evidence type="ECO:0000313" key="1">
    <source>
        <dbReference type="EMBL" id="KKK79786.1"/>
    </source>
</evidence>
<evidence type="ECO:0008006" key="2">
    <source>
        <dbReference type="Google" id="ProtNLM"/>
    </source>
</evidence>
<name>A0A0F9B5D1_9ZZZZ</name>